<evidence type="ECO:0000256" key="4">
    <source>
        <dbReference type="ARBA" id="ARBA00005517"/>
    </source>
</evidence>
<keyword evidence="7" id="KW-0028">Amino-acid biosynthesis</keyword>
<feature type="modified residue" description="N6-(pyridoxal phosphate)lysine" evidence="12">
    <location>
        <position position="112"/>
    </location>
</feature>
<keyword evidence="9 12" id="KW-0663">Pyridoxal phosphate</keyword>
<evidence type="ECO:0000256" key="7">
    <source>
        <dbReference type="ARBA" id="ARBA00022605"/>
    </source>
</evidence>
<dbReference type="InterPro" id="IPR001926">
    <property type="entry name" value="TrpB-like_PALP"/>
</dbReference>
<feature type="domain" description="Tryptophan synthase beta chain-like PALP" evidence="13">
    <location>
        <begin position="101"/>
        <end position="420"/>
    </location>
</feature>
<organism evidence="15 16">
    <name type="scientific">Candidatus Merdibacter merdavium</name>
    <dbReference type="NCBI Taxonomy" id="2838692"/>
    <lineage>
        <taxon>Bacteria</taxon>
        <taxon>Bacillati</taxon>
        <taxon>Bacillota</taxon>
        <taxon>Erysipelotrichia</taxon>
        <taxon>Erysipelotrichales</taxon>
        <taxon>Erysipelotrichaceae</taxon>
        <taxon>Merdibacter</taxon>
    </lineage>
</organism>
<evidence type="ECO:0000256" key="6">
    <source>
        <dbReference type="ARBA" id="ARBA00018679"/>
    </source>
</evidence>
<dbReference type="EC" id="4.2.3.1" evidence="5 11"/>
<dbReference type="InterPro" id="IPR004450">
    <property type="entry name" value="Thr_synthase-like"/>
</dbReference>
<comment type="catalytic activity">
    <reaction evidence="10">
        <text>O-phospho-L-homoserine + H2O = L-threonine + phosphate</text>
        <dbReference type="Rhea" id="RHEA:10840"/>
        <dbReference type="ChEBI" id="CHEBI:15377"/>
        <dbReference type="ChEBI" id="CHEBI:43474"/>
        <dbReference type="ChEBI" id="CHEBI:57590"/>
        <dbReference type="ChEBI" id="CHEBI:57926"/>
        <dbReference type="EC" id="4.2.3.1"/>
    </reaction>
</comment>
<evidence type="ECO:0000256" key="5">
    <source>
        <dbReference type="ARBA" id="ARBA00013028"/>
    </source>
</evidence>
<evidence type="ECO:0000313" key="16">
    <source>
        <dbReference type="Proteomes" id="UP000823896"/>
    </source>
</evidence>
<keyword evidence="15" id="KW-0456">Lyase</keyword>
<protein>
    <recommendedName>
        <fullName evidence="6 11">Threonine synthase</fullName>
        <ecNumber evidence="5 11">4.2.3.1</ecNumber>
    </recommendedName>
</protein>
<dbReference type="GO" id="GO:0009088">
    <property type="term" value="P:threonine biosynthetic process"/>
    <property type="evidence" value="ECO:0007669"/>
    <property type="project" value="UniProtKB-UniRule"/>
</dbReference>
<dbReference type="Pfam" id="PF00291">
    <property type="entry name" value="PALP"/>
    <property type="match status" value="1"/>
</dbReference>
<evidence type="ECO:0000256" key="1">
    <source>
        <dbReference type="ARBA" id="ARBA00001933"/>
    </source>
</evidence>
<sequence length="496" mass="54942">MENRYYHSTRGSGKLTPKEAVLRGIADDGGLYVWDGLEDVRLDLAAFLKLDYKEMAKRLFAEVLWDYSDAELTRCVDRAYDGKFDSAQITPLVMAGDLPVLELFHGPTSAFKDVALCMLPQFMSAALKGREEKVMIVTATSGDTGKAALSGFQDAEHIGITVFYPYDKVSAIQRLQMVTQPGDNVRVCAIKGNFDDAQSAVKRLFHSAQAKAELGKDHIVLSSANSINIGRLVPQIVYYFAAYRQLLAAGKIKMGDEVNFCVPTGNFGNVLAGYYAKLMGLPVHKLIVAANENNVLEDFLNTGVYDRNRPFHQTISPSMDILISSNLERMLYYLSGKDSAKVSGWMEELSSTGRYEVDAETKAKIAEIFMSASCGNAQTSAQIHEVYARCGYVMDPHTAVGAHVLEQLKERLDDKVTVLLSTASPYKFTRDVLKALQEEEAGLDDFACMRRLEELSGQPVPANLYALKDMPERFSDVISCEEMDAYVIKGAREILK</sequence>
<dbReference type="Pfam" id="PF14821">
    <property type="entry name" value="Thr_synth_N"/>
    <property type="match status" value="1"/>
</dbReference>
<dbReference type="GO" id="GO:0005737">
    <property type="term" value="C:cytoplasm"/>
    <property type="evidence" value="ECO:0007669"/>
    <property type="project" value="TreeGrafter"/>
</dbReference>
<evidence type="ECO:0000256" key="8">
    <source>
        <dbReference type="ARBA" id="ARBA00022697"/>
    </source>
</evidence>
<reference evidence="15" key="2">
    <citation type="submission" date="2021-04" db="EMBL/GenBank/DDBJ databases">
        <authorList>
            <person name="Gilroy R."/>
        </authorList>
    </citation>
    <scope>NUCLEOTIDE SEQUENCE</scope>
    <source>
        <strain evidence="15">CHK187-11901</strain>
    </source>
</reference>
<evidence type="ECO:0000259" key="14">
    <source>
        <dbReference type="Pfam" id="PF14821"/>
    </source>
</evidence>
<evidence type="ECO:0000313" key="15">
    <source>
        <dbReference type="EMBL" id="HJC36225.1"/>
    </source>
</evidence>
<dbReference type="InterPro" id="IPR037158">
    <property type="entry name" value="Thr_synth_N_sf"/>
</dbReference>
<evidence type="ECO:0000256" key="9">
    <source>
        <dbReference type="ARBA" id="ARBA00022898"/>
    </source>
</evidence>
<comment type="function">
    <text evidence="2">Catalyzes the gamma-elimination of phosphate from L-phosphohomoserine and the beta-addition of water to produce L-threonine.</text>
</comment>
<proteinExistence type="inferred from homology"/>
<evidence type="ECO:0000256" key="10">
    <source>
        <dbReference type="ARBA" id="ARBA00049144"/>
    </source>
</evidence>
<dbReference type="Gene3D" id="3.40.50.1100">
    <property type="match status" value="2"/>
</dbReference>
<comment type="similarity">
    <text evidence="4">Belongs to the threonine synthase family.</text>
</comment>
<dbReference type="PANTHER" id="PTHR43515:SF1">
    <property type="entry name" value="THREONINE SYNTHASE-LIKE 1"/>
    <property type="match status" value="1"/>
</dbReference>
<keyword evidence="8" id="KW-0791">Threonine biosynthesis</keyword>
<dbReference type="SUPFAM" id="SSF53686">
    <property type="entry name" value="Tryptophan synthase beta subunit-like PLP-dependent enzymes"/>
    <property type="match status" value="1"/>
</dbReference>
<name>A0A9D2SWA6_9FIRM</name>
<evidence type="ECO:0000256" key="3">
    <source>
        <dbReference type="ARBA" id="ARBA00004979"/>
    </source>
</evidence>
<dbReference type="Gene3D" id="3.90.1380.10">
    <property type="entry name" value="Threonine synthase, N-terminal domain"/>
    <property type="match status" value="1"/>
</dbReference>
<dbReference type="InterPro" id="IPR000634">
    <property type="entry name" value="Ser/Thr_deHydtase_PyrdxlP-BS"/>
</dbReference>
<evidence type="ECO:0000259" key="13">
    <source>
        <dbReference type="Pfam" id="PF00291"/>
    </source>
</evidence>
<dbReference type="GO" id="GO:0030170">
    <property type="term" value="F:pyridoxal phosphate binding"/>
    <property type="evidence" value="ECO:0007669"/>
    <property type="project" value="InterPro"/>
</dbReference>
<accession>A0A9D2SWA6</accession>
<comment type="pathway">
    <text evidence="3">Amino-acid biosynthesis; L-threonine biosynthesis; L-threonine from L-aspartate: step 5/5.</text>
</comment>
<dbReference type="PANTHER" id="PTHR43515">
    <property type="entry name" value="THREONINE SYNTHASE-LIKE 1"/>
    <property type="match status" value="1"/>
</dbReference>
<dbReference type="EMBL" id="DWWM01000023">
    <property type="protein sequence ID" value="HJC36225.1"/>
    <property type="molecule type" value="Genomic_DNA"/>
</dbReference>
<reference evidence="15" key="1">
    <citation type="journal article" date="2021" name="PeerJ">
        <title>Extensive microbial diversity within the chicken gut microbiome revealed by metagenomics and culture.</title>
        <authorList>
            <person name="Gilroy R."/>
            <person name="Ravi A."/>
            <person name="Getino M."/>
            <person name="Pursley I."/>
            <person name="Horton D.L."/>
            <person name="Alikhan N.F."/>
            <person name="Baker D."/>
            <person name="Gharbi K."/>
            <person name="Hall N."/>
            <person name="Watson M."/>
            <person name="Adriaenssens E.M."/>
            <person name="Foster-Nyarko E."/>
            <person name="Jarju S."/>
            <person name="Secka A."/>
            <person name="Antonio M."/>
            <person name="Oren A."/>
            <person name="Chaudhuri R.R."/>
            <person name="La Ragione R."/>
            <person name="Hildebrand F."/>
            <person name="Pallen M.J."/>
        </authorList>
    </citation>
    <scope>NUCLEOTIDE SEQUENCE</scope>
    <source>
        <strain evidence="15">CHK187-11901</strain>
    </source>
</reference>
<feature type="domain" description="Threonine synthase N-terminal" evidence="14">
    <location>
        <begin position="6"/>
        <end position="80"/>
    </location>
</feature>
<dbReference type="PROSITE" id="PS00165">
    <property type="entry name" value="DEHYDRATASE_SER_THR"/>
    <property type="match status" value="1"/>
</dbReference>
<gene>
    <name evidence="15" type="ORF">H9702_03730</name>
</gene>
<evidence type="ECO:0000256" key="2">
    <source>
        <dbReference type="ARBA" id="ARBA00003648"/>
    </source>
</evidence>
<dbReference type="Proteomes" id="UP000823896">
    <property type="component" value="Unassembled WGS sequence"/>
</dbReference>
<comment type="caution">
    <text evidence="15">The sequence shown here is derived from an EMBL/GenBank/DDBJ whole genome shotgun (WGS) entry which is preliminary data.</text>
</comment>
<dbReference type="CDD" id="cd01560">
    <property type="entry name" value="Thr-synth_2"/>
    <property type="match status" value="1"/>
</dbReference>
<evidence type="ECO:0000256" key="12">
    <source>
        <dbReference type="PIRSR" id="PIRSR604450-51"/>
    </source>
</evidence>
<dbReference type="AlphaFoldDB" id="A0A9D2SWA6"/>
<dbReference type="InterPro" id="IPR036052">
    <property type="entry name" value="TrpB-like_PALP_sf"/>
</dbReference>
<dbReference type="InterPro" id="IPR029144">
    <property type="entry name" value="Thr_synth_N"/>
</dbReference>
<comment type="cofactor">
    <cofactor evidence="1 12">
        <name>pyridoxal 5'-phosphate</name>
        <dbReference type="ChEBI" id="CHEBI:597326"/>
    </cofactor>
</comment>
<dbReference type="NCBIfam" id="TIGR00260">
    <property type="entry name" value="thrC"/>
    <property type="match status" value="1"/>
</dbReference>
<dbReference type="GO" id="GO:0004795">
    <property type="term" value="F:threonine synthase activity"/>
    <property type="evidence" value="ECO:0007669"/>
    <property type="project" value="UniProtKB-UniRule"/>
</dbReference>
<evidence type="ECO:0000256" key="11">
    <source>
        <dbReference type="NCBIfam" id="TIGR00260"/>
    </source>
</evidence>